<evidence type="ECO:0008006" key="5">
    <source>
        <dbReference type="Google" id="ProtNLM"/>
    </source>
</evidence>
<keyword evidence="2" id="KW-0732">Signal</keyword>
<feature type="region of interest" description="Disordered" evidence="1">
    <location>
        <begin position="517"/>
        <end position="542"/>
    </location>
</feature>
<protein>
    <recommendedName>
        <fullName evidence="5">Fimbrillin family protein</fullName>
    </recommendedName>
</protein>
<dbReference type="RefSeq" id="WP_025065466.1">
    <property type="nucleotide sequence ID" value="NZ_CP013195.1"/>
</dbReference>
<organism evidence="3 4">
    <name type="scientific">Hoylesella enoeca</name>
    <dbReference type="NCBI Taxonomy" id="76123"/>
    <lineage>
        <taxon>Bacteria</taxon>
        <taxon>Pseudomonadati</taxon>
        <taxon>Bacteroidota</taxon>
        <taxon>Bacteroidia</taxon>
        <taxon>Bacteroidales</taxon>
        <taxon>Prevotellaceae</taxon>
        <taxon>Hoylesella</taxon>
    </lineage>
</organism>
<keyword evidence="4" id="KW-1185">Reference proteome</keyword>
<name>A0A0S2KHD2_9BACT</name>
<evidence type="ECO:0000313" key="4">
    <source>
        <dbReference type="Proteomes" id="UP000056252"/>
    </source>
</evidence>
<evidence type="ECO:0000256" key="2">
    <source>
        <dbReference type="SAM" id="SignalP"/>
    </source>
</evidence>
<dbReference type="OrthoDB" id="1081166at2"/>
<gene>
    <name evidence="3" type="ORF">AS203_00200</name>
</gene>
<reference evidence="4" key="1">
    <citation type="submission" date="2015-11" db="EMBL/GenBank/DDBJ databases">
        <authorList>
            <person name="Holder M.E."/>
            <person name="Ajami N.J."/>
            <person name="Petrosino J.F."/>
        </authorList>
    </citation>
    <scope>NUCLEOTIDE SEQUENCE [LARGE SCALE GENOMIC DNA]</scope>
    <source>
        <strain evidence="4">F0113</strain>
    </source>
</reference>
<feature type="compositionally biased region" description="Basic and acidic residues" evidence="1">
    <location>
        <begin position="533"/>
        <end position="542"/>
    </location>
</feature>
<dbReference type="AlphaFoldDB" id="A0A0S2KHD2"/>
<evidence type="ECO:0000313" key="3">
    <source>
        <dbReference type="EMBL" id="ALO47720.1"/>
    </source>
</evidence>
<feature type="chain" id="PRO_5006601646" description="Fimbrillin family protein" evidence="2">
    <location>
        <begin position="28"/>
        <end position="542"/>
    </location>
</feature>
<evidence type="ECO:0000256" key="1">
    <source>
        <dbReference type="SAM" id="MobiDB-lite"/>
    </source>
</evidence>
<feature type="signal peptide" evidence="2">
    <location>
        <begin position="1"/>
        <end position="27"/>
    </location>
</feature>
<dbReference type="EMBL" id="CP013195">
    <property type="protein sequence ID" value="ALO47720.1"/>
    <property type="molecule type" value="Genomic_DNA"/>
</dbReference>
<proteinExistence type="predicted"/>
<dbReference type="KEGG" id="peo:AS203_00200"/>
<dbReference type="PROSITE" id="PS51257">
    <property type="entry name" value="PROKAR_LIPOPROTEIN"/>
    <property type="match status" value="1"/>
</dbReference>
<accession>A0A0S2KHD2</accession>
<sequence>MKNYMNMKTNITSIFAAALVLFTASCANEETTKQDANQETTAGTNFVGGSAVKTRTSLDVTLPGGTTIDYFWEPNDKIWTADGATGTAQITAKSATANFRMSKAYNTPTVDVYYPGVNATAYNQVTIATAQTQTAPNSTKHLGEAGDCGVATAHQQSDNSYKFDLDHKASYLCLLPRTPNGLVSTYITQVKITSDNNIAGTYTLTKTGLTGSGSSNTITLTTPGDGSPAIGPYNYWTGATTVPAPGFPLNNAATSQATNAMYVVIAPGTHALTIEYTLYDTGTQKGGVVKKTIASAAYAPNTLYPLTANINPVNYPNNIYYMWDAADGQNYWNGYENVIPDMNDKKNQNDYPKTNADPRWYNETATFPAQATRSAKNYPNVNEWAWYTSQDGDPHYDNTTLWCLMGHLYTKGMWIRKQSVIAAKTGKTIVQLKAAAPDGIDYTTQTSGFMPSYRTLPTGLPTPIGDYFFLPALGNTRIYLVDVGNYGHYYSSSTGPGSPMNLYTVGFHTNEISIGITAGNQRDNGHPMFNTTDEDKYRPNGL</sequence>
<dbReference type="Proteomes" id="UP000056252">
    <property type="component" value="Chromosome"/>
</dbReference>